<keyword evidence="3" id="KW-1185">Reference proteome</keyword>
<reference evidence="2" key="1">
    <citation type="journal article" date="2014" name="Int. J. Syst. Evol. Microbiol.">
        <title>Complete genome sequence of Corynebacterium casei LMG S-19264T (=DSM 44701T), isolated from a smear-ripened cheese.</title>
        <authorList>
            <consortium name="US DOE Joint Genome Institute (JGI-PGF)"/>
            <person name="Walter F."/>
            <person name="Albersmeier A."/>
            <person name="Kalinowski J."/>
            <person name="Ruckert C."/>
        </authorList>
    </citation>
    <scope>NUCLEOTIDE SEQUENCE</scope>
    <source>
        <strain evidence="2">JCM 15325</strain>
    </source>
</reference>
<feature type="domain" description="Uracil-DNA glycosylase-like" evidence="1">
    <location>
        <begin position="14"/>
        <end position="163"/>
    </location>
</feature>
<dbReference type="Gene3D" id="3.40.470.10">
    <property type="entry name" value="Uracil-DNA glycosylase-like domain"/>
    <property type="match status" value="1"/>
</dbReference>
<organism evidence="2 3">
    <name type="scientific">Sporolactobacillus putidus</name>
    <dbReference type="NCBI Taxonomy" id="492735"/>
    <lineage>
        <taxon>Bacteria</taxon>
        <taxon>Bacillati</taxon>
        <taxon>Bacillota</taxon>
        <taxon>Bacilli</taxon>
        <taxon>Bacillales</taxon>
        <taxon>Sporolactobacillaceae</taxon>
        <taxon>Sporolactobacillus</taxon>
    </lineage>
</organism>
<evidence type="ECO:0000313" key="3">
    <source>
        <dbReference type="Proteomes" id="UP000654670"/>
    </source>
</evidence>
<protein>
    <submittedName>
        <fullName evidence="2">DNA-deoxyinosine glycosylase</fullName>
    </submittedName>
</protein>
<name>A0A917S7B0_9BACL</name>
<sequence>MSTEQTIFSLAPIIEPDSMVLILGSIPGQISLMKQQYYANPRNHFWTILSTLFGEKKKNDYVDKLAFLRRHKIALWDSIHQCIRKGSLDSAIRGEEPNDIKSLLKAHPDIKLIAFNGGKSYSVFKKYIGFSSIQGIDYTRLPSSSPVPGRYTKSFEEKVEIWKVIGDYLD</sequence>
<dbReference type="Pfam" id="PF03167">
    <property type="entry name" value="UDG"/>
    <property type="match status" value="1"/>
</dbReference>
<dbReference type="AlphaFoldDB" id="A0A917S7B0"/>
<accession>A0A917S7B0</accession>
<evidence type="ECO:0000313" key="2">
    <source>
        <dbReference type="EMBL" id="GGL61126.1"/>
    </source>
</evidence>
<dbReference type="CDD" id="cd10032">
    <property type="entry name" value="UDG-F6_HDG"/>
    <property type="match status" value="1"/>
</dbReference>
<dbReference type="InterPro" id="IPR026353">
    <property type="entry name" value="Hypoxan-DNA_Glyclase"/>
</dbReference>
<comment type="caution">
    <text evidence="2">The sequence shown here is derived from an EMBL/GenBank/DDBJ whole genome shotgun (WGS) entry which is preliminary data.</text>
</comment>
<proteinExistence type="predicted"/>
<dbReference type="InterPro" id="IPR005122">
    <property type="entry name" value="Uracil-DNA_glycosylase-like"/>
</dbReference>
<evidence type="ECO:0000259" key="1">
    <source>
        <dbReference type="Pfam" id="PF03167"/>
    </source>
</evidence>
<dbReference type="Proteomes" id="UP000654670">
    <property type="component" value="Unassembled WGS sequence"/>
</dbReference>
<dbReference type="NCBIfam" id="TIGR04274">
    <property type="entry name" value="hypoxanDNAglyco"/>
    <property type="match status" value="1"/>
</dbReference>
<reference evidence="2" key="2">
    <citation type="submission" date="2020-09" db="EMBL/GenBank/DDBJ databases">
        <authorList>
            <person name="Sun Q."/>
            <person name="Ohkuma M."/>
        </authorList>
    </citation>
    <scope>NUCLEOTIDE SEQUENCE</scope>
    <source>
        <strain evidence="2">JCM 15325</strain>
    </source>
</reference>
<gene>
    <name evidence="2" type="ORF">GCM10007968_26390</name>
</gene>
<dbReference type="EMBL" id="BMOK01000013">
    <property type="protein sequence ID" value="GGL61126.1"/>
    <property type="molecule type" value="Genomic_DNA"/>
</dbReference>
<dbReference type="InterPro" id="IPR036895">
    <property type="entry name" value="Uracil-DNA_glycosylase-like_sf"/>
</dbReference>
<dbReference type="RefSeq" id="WP_229727619.1">
    <property type="nucleotide sequence ID" value="NZ_BMOK01000013.1"/>
</dbReference>
<dbReference type="SUPFAM" id="SSF52141">
    <property type="entry name" value="Uracil-DNA glycosylase-like"/>
    <property type="match status" value="1"/>
</dbReference>